<feature type="coiled-coil region" evidence="7">
    <location>
        <begin position="445"/>
        <end position="472"/>
    </location>
</feature>
<dbReference type="SUPFAM" id="SSF101936">
    <property type="entry name" value="DNA-binding pseudobarrel domain"/>
    <property type="match status" value="3"/>
</dbReference>
<dbReference type="GO" id="GO:0005634">
    <property type="term" value="C:nucleus"/>
    <property type="evidence" value="ECO:0007669"/>
    <property type="project" value="UniProtKB-SubCell"/>
</dbReference>
<organism evidence="9 10">
    <name type="scientific">Brassica carinata</name>
    <name type="common">Ethiopian mustard</name>
    <name type="synonym">Abyssinian cabbage</name>
    <dbReference type="NCBI Taxonomy" id="52824"/>
    <lineage>
        <taxon>Eukaryota</taxon>
        <taxon>Viridiplantae</taxon>
        <taxon>Streptophyta</taxon>
        <taxon>Embryophyta</taxon>
        <taxon>Tracheophyta</taxon>
        <taxon>Spermatophyta</taxon>
        <taxon>Magnoliopsida</taxon>
        <taxon>eudicotyledons</taxon>
        <taxon>Gunneridae</taxon>
        <taxon>Pentapetalae</taxon>
        <taxon>rosids</taxon>
        <taxon>malvids</taxon>
        <taxon>Brassicales</taxon>
        <taxon>Brassicaceae</taxon>
        <taxon>Brassiceae</taxon>
        <taxon>Brassica</taxon>
    </lineage>
</organism>
<feature type="domain" description="TF-B3" evidence="8">
    <location>
        <begin position="260"/>
        <end position="358"/>
    </location>
</feature>
<dbReference type="PANTHER" id="PTHR31674:SF62">
    <property type="entry name" value="B3 DOMAIN-CONTAINING PROTEIN REM14-RELATED"/>
    <property type="match status" value="1"/>
</dbReference>
<evidence type="ECO:0000256" key="3">
    <source>
        <dbReference type="ARBA" id="ARBA00023015"/>
    </source>
</evidence>
<proteinExistence type="predicted"/>
<dbReference type="InterPro" id="IPR015300">
    <property type="entry name" value="DNA-bd_pseudobarrel_sf"/>
</dbReference>
<keyword evidence="6" id="KW-0539">Nucleus</keyword>
<accession>A0A8X7TIN7</accession>
<evidence type="ECO:0000256" key="7">
    <source>
        <dbReference type="SAM" id="Coils"/>
    </source>
</evidence>
<keyword evidence="7" id="KW-0175">Coiled coil</keyword>
<dbReference type="PROSITE" id="PS50863">
    <property type="entry name" value="B3"/>
    <property type="match status" value="3"/>
</dbReference>
<keyword evidence="5" id="KW-0804">Transcription</keyword>
<evidence type="ECO:0000256" key="2">
    <source>
        <dbReference type="ARBA" id="ARBA00022737"/>
    </source>
</evidence>
<keyword evidence="10" id="KW-1185">Reference proteome</keyword>
<dbReference type="CDD" id="cd10017">
    <property type="entry name" value="B3_DNA"/>
    <property type="match status" value="3"/>
</dbReference>
<comment type="subcellular location">
    <subcellularLocation>
        <location evidence="1">Nucleus</location>
    </subcellularLocation>
</comment>
<dbReference type="AlphaFoldDB" id="A0A8X7TIN7"/>
<sequence>MENASLFCPANPHFFKPLLSSSHSDHLNIPVKFFSEHIEGKHEGETVALRSDASDKTWEVKMEGQRLTQGWKEFVKAHELRVGDFVVFRHEGDMLFHVTALGPSCCEILYAPSGSRDEDKEEDDETERCDKEVEINLPTCFSQYVTASNMTRDTVSLPTAFAKRNGLYDGSQNIVLMNEEGRSWPSELKKLVSGPIVIVRGWTSFCIANRLRVGDSCTFKLLRNAETPAFQLCSRTKAERKKVSLYKEDNIAERTDANRFVKLTPTLNSLERGKQYLPLSFTSENGLMKPEKITLMDKNGDEWLMELKVDNRSGLMYIISVNGWKSFCAVNEVDAGESLTLELILGGVSPLFKFCSTVEKLPLEPAEARAHKRARVQTCIQETRPKLEIREITAEEEGEPSHRTRASDKTIVNRGNLRETLPSSLPNQLMVNKVKHSVFCALTSIRQFREELETMEQRLEDSLKDIDNLGGDV</sequence>
<evidence type="ECO:0000256" key="4">
    <source>
        <dbReference type="ARBA" id="ARBA00023125"/>
    </source>
</evidence>
<comment type="caution">
    <text evidence="9">The sequence shown here is derived from an EMBL/GenBank/DDBJ whole genome shotgun (WGS) entry which is preliminary data.</text>
</comment>
<evidence type="ECO:0000313" key="10">
    <source>
        <dbReference type="Proteomes" id="UP000886595"/>
    </source>
</evidence>
<gene>
    <name evidence="9" type="ORF">Bca52824_094925</name>
</gene>
<dbReference type="GO" id="GO:0003677">
    <property type="term" value="F:DNA binding"/>
    <property type="evidence" value="ECO:0007669"/>
    <property type="project" value="UniProtKB-KW"/>
</dbReference>
<dbReference type="FunFam" id="2.40.330.10:FF:000009">
    <property type="entry name" value="Transcriptional factor B3 family protein"/>
    <property type="match status" value="1"/>
</dbReference>
<evidence type="ECO:0000256" key="5">
    <source>
        <dbReference type="ARBA" id="ARBA00023163"/>
    </source>
</evidence>
<dbReference type="InterPro" id="IPR039218">
    <property type="entry name" value="REM_fam"/>
</dbReference>
<dbReference type="PANTHER" id="PTHR31674">
    <property type="entry name" value="B3 DOMAIN-CONTAINING PROTEIN REM-LIKE 3-RELATED"/>
    <property type="match status" value="1"/>
</dbReference>
<evidence type="ECO:0000259" key="8">
    <source>
        <dbReference type="PROSITE" id="PS50863"/>
    </source>
</evidence>
<dbReference type="Proteomes" id="UP000886595">
    <property type="component" value="Unassembled WGS sequence"/>
</dbReference>
<evidence type="ECO:0000256" key="1">
    <source>
        <dbReference type="ARBA" id="ARBA00004123"/>
    </source>
</evidence>
<dbReference type="InterPro" id="IPR003340">
    <property type="entry name" value="B3_DNA-bd"/>
</dbReference>
<evidence type="ECO:0000256" key="6">
    <source>
        <dbReference type="ARBA" id="ARBA00023242"/>
    </source>
</evidence>
<keyword evidence="3" id="KW-0805">Transcription regulation</keyword>
<keyword evidence="2" id="KW-0677">Repeat</keyword>
<feature type="domain" description="TF-B3" evidence="8">
    <location>
        <begin position="12"/>
        <end position="104"/>
    </location>
</feature>
<keyword evidence="4" id="KW-0238">DNA-binding</keyword>
<name>A0A8X7TIN7_BRACI</name>
<evidence type="ECO:0000313" key="9">
    <source>
        <dbReference type="EMBL" id="KAG2243227.1"/>
    </source>
</evidence>
<dbReference type="EMBL" id="JAAMPC010000242">
    <property type="protein sequence ID" value="KAG2243227.1"/>
    <property type="molecule type" value="Genomic_DNA"/>
</dbReference>
<dbReference type="Gene3D" id="2.40.330.10">
    <property type="entry name" value="DNA-binding pseudobarrel domain"/>
    <property type="match status" value="3"/>
</dbReference>
<dbReference type="Pfam" id="PF02362">
    <property type="entry name" value="B3"/>
    <property type="match status" value="3"/>
</dbReference>
<dbReference type="SMART" id="SM01019">
    <property type="entry name" value="B3"/>
    <property type="match status" value="3"/>
</dbReference>
<reference evidence="9 10" key="1">
    <citation type="submission" date="2020-02" db="EMBL/GenBank/DDBJ databases">
        <authorList>
            <person name="Ma Q."/>
            <person name="Huang Y."/>
            <person name="Song X."/>
            <person name="Pei D."/>
        </authorList>
    </citation>
    <scope>NUCLEOTIDE SEQUENCE [LARGE SCALE GENOMIC DNA]</scope>
    <source>
        <strain evidence="9">Sxm20200214</strain>
        <tissue evidence="9">Leaf</tissue>
    </source>
</reference>
<feature type="domain" description="TF-B3" evidence="8">
    <location>
        <begin position="140"/>
        <end position="236"/>
    </location>
</feature>
<protein>
    <recommendedName>
        <fullName evidence="8">TF-B3 domain-containing protein</fullName>
    </recommendedName>
</protein>
<dbReference type="OrthoDB" id="1109907at2759"/>